<dbReference type="InterPro" id="IPR017045">
    <property type="entry name" value="Malt_Pase/Glycosyl_Hdrlase"/>
</dbReference>
<dbReference type="OrthoDB" id="9816160at2"/>
<evidence type="ECO:0000313" key="9">
    <source>
        <dbReference type="EMBL" id="PVZ10796.1"/>
    </source>
</evidence>
<feature type="binding site" evidence="4">
    <location>
        <begin position="594"/>
        <end position="595"/>
    </location>
    <ligand>
        <name>substrate</name>
    </ligand>
</feature>
<dbReference type="InterPro" id="IPR037018">
    <property type="entry name" value="GH65_N"/>
</dbReference>
<dbReference type="InterPro" id="IPR012341">
    <property type="entry name" value="6hp_glycosidase-like_sf"/>
</dbReference>
<dbReference type="InterPro" id="IPR005194">
    <property type="entry name" value="Glyco_hydro_65_C"/>
</dbReference>
<feature type="domain" description="Glycoside hydrolase family 65 central catalytic" evidence="6">
    <location>
        <begin position="329"/>
        <end position="682"/>
    </location>
</feature>
<evidence type="ECO:0000256" key="1">
    <source>
        <dbReference type="ARBA" id="ARBA00006768"/>
    </source>
</evidence>
<dbReference type="Gene3D" id="2.70.98.40">
    <property type="entry name" value="Glycoside hydrolase, family 65, N-terminal domain"/>
    <property type="match status" value="1"/>
</dbReference>
<keyword evidence="2" id="KW-0378">Hydrolase</keyword>
<dbReference type="Proteomes" id="UP000245639">
    <property type="component" value="Unassembled WGS sequence"/>
</dbReference>
<organism evidence="9 10">
    <name type="scientific">Actinomycetospora cinnamomea</name>
    <dbReference type="NCBI Taxonomy" id="663609"/>
    <lineage>
        <taxon>Bacteria</taxon>
        <taxon>Bacillati</taxon>
        <taxon>Actinomycetota</taxon>
        <taxon>Actinomycetes</taxon>
        <taxon>Pseudonocardiales</taxon>
        <taxon>Pseudonocardiaceae</taxon>
        <taxon>Actinomycetospora</taxon>
    </lineage>
</organism>
<name>A0A2U1FF92_9PSEU</name>
<dbReference type="RefSeq" id="WP_116707850.1">
    <property type="nucleotide sequence ID" value="NZ_QEKW01000004.1"/>
</dbReference>
<evidence type="ECO:0000256" key="2">
    <source>
        <dbReference type="ARBA" id="ARBA00023295"/>
    </source>
</evidence>
<evidence type="ECO:0000256" key="3">
    <source>
        <dbReference type="PIRSR" id="PIRSR036289-50"/>
    </source>
</evidence>
<keyword evidence="10" id="KW-1185">Reference proteome</keyword>
<evidence type="ECO:0000259" key="7">
    <source>
        <dbReference type="Pfam" id="PF03633"/>
    </source>
</evidence>
<gene>
    <name evidence="9" type="ORF">C8D89_1046</name>
</gene>
<feature type="region of interest" description="Disordered" evidence="5">
    <location>
        <begin position="764"/>
        <end position="785"/>
    </location>
</feature>
<dbReference type="GO" id="GO:0005975">
    <property type="term" value="P:carbohydrate metabolic process"/>
    <property type="evidence" value="ECO:0007669"/>
    <property type="project" value="InterPro"/>
</dbReference>
<feature type="domain" description="Glycoside hydrolase family 65 C-terminal" evidence="7">
    <location>
        <begin position="691"/>
        <end position="752"/>
    </location>
</feature>
<dbReference type="InterPro" id="IPR011013">
    <property type="entry name" value="Gal_mutarotase_sf_dom"/>
</dbReference>
<comment type="similarity">
    <text evidence="1">Belongs to the glycosyl hydrolase 65 family.</text>
</comment>
<dbReference type="PANTHER" id="PTHR11051">
    <property type="entry name" value="GLYCOSYL HYDROLASE-RELATED"/>
    <property type="match status" value="1"/>
</dbReference>
<protein>
    <submittedName>
        <fullName evidence="9">Alpha,alpha-trehalose phosphorylase</fullName>
    </submittedName>
</protein>
<sequence length="785" mass="86709">MITNAFRVEPWTIHEAHVDLDFLPQTESLFALANGHVGLRGNLDEGEPHAMPGTYLNSFFESRPLPHAEGGFGYPDEGQTLVNVPNGKLIRVLVDDEPLDVRYGQVLEHHRTLDMRAGTLTRHVDWVSPAGQRVTVTSERLVSFSQRSVAAISYEVAVPPDAGSEALLVIQSELFANEQMPVIEGDPRVAAALQNVLVPEHHSFSSHGARMTHQTRRSELRVGAAMEHQVYGPDDAQVTSSCSNNVGRTTVITRLKPGQSLRVVKYMAYGWSSSRSQPAIVDQVEAALDASVYTGWDGLVAAQRAYLDEFWARADLEIDGDPRLQQALRYCLFQVLQAGARAEKRAIGAKGLTGQGYDGHTFWDGETFVLPVFMYTQPRAAADALRWRHSTLDIAYAHAAHLGLKGAAFAWRTIRGEECSGYWPAGTAAFHVNADIADAVMRYVAATDDKEFEREVGVDLLVATARLWRSLGHHDSDSAFRIDGVTGPDEYSAVADNNVYTNLMAQKNLRGAADAAVRWPREAERLHVSPEEIASWRSAASAMVIPFDSALGIHQQSEGFTRHAVWDFENTPESAYPLLLNYPYFDLYRKQVVKQPDLVLAMVQCPDAFTPQQKYDNFVYYERITVRDSSLSPGTLAVMAAETGHLDLAYDYLCESAQMDLADLEHNVRDGVHLAALGSAWTAVVMGLGGMRTHDGGLSFAPRLPEQLSGLRFRVQWRGRSLHLAVSGTETTYTLEHGDALELRHHEEDVKVAVDEPVTVAVPPPPHVGDVEQPPGRAPLFRRHS</sequence>
<dbReference type="InterPro" id="IPR005195">
    <property type="entry name" value="Glyco_hydro_65_M"/>
</dbReference>
<dbReference type="GO" id="GO:0030246">
    <property type="term" value="F:carbohydrate binding"/>
    <property type="evidence" value="ECO:0007669"/>
    <property type="project" value="InterPro"/>
</dbReference>
<dbReference type="AlphaFoldDB" id="A0A2U1FF92"/>
<keyword evidence="2" id="KW-0326">Glycosidase</keyword>
<evidence type="ECO:0000313" key="10">
    <source>
        <dbReference type="Proteomes" id="UP000245639"/>
    </source>
</evidence>
<dbReference type="InterPro" id="IPR005196">
    <property type="entry name" value="Glyco_hydro_65_N"/>
</dbReference>
<proteinExistence type="inferred from homology"/>
<feature type="active site" description="Proton donor" evidence="3">
    <location>
        <position position="490"/>
    </location>
</feature>
<feature type="domain" description="Glycoside hydrolase family 65 N-terminal" evidence="8">
    <location>
        <begin position="16"/>
        <end position="272"/>
    </location>
</feature>
<dbReference type="Pfam" id="PF03633">
    <property type="entry name" value="Glyco_hydro_65C"/>
    <property type="match status" value="1"/>
</dbReference>
<dbReference type="InterPro" id="IPR008928">
    <property type="entry name" value="6-hairpin_glycosidase_sf"/>
</dbReference>
<feature type="binding site" evidence="4">
    <location>
        <begin position="363"/>
        <end position="364"/>
    </location>
    <ligand>
        <name>substrate</name>
    </ligand>
</feature>
<reference evidence="9 10" key="1">
    <citation type="submission" date="2018-04" db="EMBL/GenBank/DDBJ databases">
        <title>Genomic Encyclopedia of Type Strains, Phase IV (KMG-IV): sequencing the most valuable type-strain genomes for metagenomic binning, comparative biology and taxonomic classification.</title>
        <authorList>
            <person name="Goeker M."/>
        </authorList>
    </citation>
    <scope>NUCLEOTIDE SEQUENCE [LARGE SCALE GENOMIC DNA]</scope>
    <source>
        <strain evidence="9 10">DSM 45771</strain>
    </source>
</reference>
<evidence type="ECO:0000256" key="4">
    <source>
        <dbReference type="PIRSR" id="PIRSR036289-51"/>
    </source>
</evidence>
<evidence type="ECO:0000256" key="5">
    <source>
        <dbReference type="SAM" id="MobiDB-lite"/>
    </source>
</evidence>
<dbReference type="GO" id="GO:0004553">
    <property type="term" value="F:hydrolase activity, hydrolyzing O-glycosyl compounds"/>
    <property type="evidence" value="ECO:0007669"/>
    <property type="project" value="TreeGrafter"/>
</dbReference>
<dbReference type="GO" id="GO:0016757">
    <property type="term" value="F:glycosyltransferase activity"/>
    <property type="evidence" value="ECO:0007669"/>
    <property type="project" value="UniProtKB-ARBA"/>
</dbReference>
<accession>A0A2U1FF92</accession>
<dbReference type="SUPFAM" id="SSF74650">
    <property type="entry name" value="Galactose mutarotase-like"/>
    <property type="match status" value="1"/>
</dbReference>
<evidence type="ECO:0000259" key="8">
    <source>
        <dbReference type="Pfam" id="PF03636"/>
    </source>
</evidence>
<dbReference type="EMBL" id="QEKW01000004">
    <property type="protein sequence ID" value="PVZ10796.1"/>
    <property type="molecule type" value="Genomic_DNA"/>
</dbReference>
<dbReference type="SUPFAM" id="SSF48208">
    <property type="entry name" value="Six-hairpin glycosidases"/>
    <property type="match status" value="1"/>
</dbReference>
<dbReference type="PANTHER" id="PTHR11051:SF13">
    <property type="entry name" value="GLYCOSYL TRANSFERASE"/>
    <property type="match status" value="1"/>
</dbReference>
<dbReference type="Gene3D" id="1.50.10.10">
    <property type="match status" value="1"/>
</dbReference>
<dbReference type="PIRSF" id="PIRSF036289">
    <property type="entry name" value="Glycosyl_hydrolase_malt_phosph"/>
    <property type="match status" value="1"/>
</dbReference>
<dbReference type="Pfam" id="PF03636">
    <property type="entry name" value="Glyco_hydro_65N"/>
    <property type="match status" value="1"/>
</dbReference>
<dbReference type="Gene3D" id="2.60.420.10">
    <property type="entry name" value="Maltose phosphorylase, domain 3"/>
    <property type="match status" value="1"/>
</dbReference>
<dbReference type="Pfam" id="PF03632">
    <property type="entry name" value="Glyco_hydro_65m"/>
    <property type="match status" value="1"/>
</dbReference>
<evidence type="ECO:0000259" key="6">
    <source>
        <dbReference type="Pfam" id="PF03632"/>
    </source>
</evidence>
<comment type="caution">
    <text evidence="9">The sequence shown here is derived from an EMBL/GenBank/DDBJ whole genome shotgun (WGS) entry which is preliminary data.</text>
</comment>